<feature type="domain" description="F-box" evidence="1">
    <location>
        <begin position="10"/>
        <end position="47"/>
    </location>
</feature>
<dbReference type="Gene3D" id="3.80.10.10">
    <property type="entry name" value="Ribonuclease Inhibitor"/>
    <property type="match status" value="1"/>
</dbReference>
<dbReference type="PROSITE" id="PS50181">
    <property type="entry name" value="FBOX"/>
    <property type="match status" value="1"/>
</dbReference>
<reference evidence="2 3" key="1">
    <citation type="submission" date="2024-01" db="EMBL/GenBank/DDBJ databases">
        <title>Genome assemblies of Stephania.</title>
        <authorList>
            <person name="Yang L."/>
        </authorList>
    </citation>
    <scope>NUCLEOTIDE SEQUENCE [LARGE SCALE GENOMIC DNA]</scope>
    <source>
        <strain evidence="2">QJT</strain>
        <tissue evidence="2">Leaf</tissue>
    </source>
</reference>
<name>A0AAP0E6B4_9MAGN</name>
<dbReference type="Pfam" id="PF12937">
    <property type="entry name" value="F-box-like"/>
    <property type="match status" value="1"/>
</dbReference>
<dbReference type="AlphaFoldDB" id="A0AAP0E6B4"/>
<dbReference type="SUPFAM" id="SSF52047">
    <property type="entry name" value="RNI-like"/>
    <property type="match status" value="1"/>
</dbReference>
<dbReference type="SUPFAM" id="SSF81383">
    <property type="entry name" value="F-box domain"/>
    <property type="match status" value="1"/>
</dbReference>
<evidence type="ECO:0000313" key="3">
    <source>
        <dbReference type="Proteomes" id="UP001417504"/>
    </source>
</evidence>
<evidence type="ECO:0000313" key="2">
    <source>
        <dbReference type="EMBL" id="KAK9085127.1"/>
    </source>
</evidence>
<gene>
    <name evidence="2" type="ORF">Sjap_025538</name>
</gene>
<accession>A0AAP0E6B4</accession>
<evidence type="ECO:0000259" key="1">
    <source>
        <dbReference type="PROSITE" id="PS50181"/>
    </source>
</evidence>
<dbReference type="PANTHER" id="PTHR34223:SF118">
    <property type="entry name" value="F-BOX DOMAIN, LEUCINE-RICH REPEAT DOMAIN SUPERFAMILY, F-BOX-LIKE DOMAIN SUPERFAMILY"/>
    <property type="match status" value="1"/>
</dbReference>
<dbReference type="EMBL" id="JBBNAE010000011">
    <property type="protein sequence ID" value="KAK9085127.1"/>
    <property type="molecule type" value="Genomic_DNA"/>
</dbReference>
<sequence length="498" mass="56547">MKRKRSSTPTLTGELLPDELISYIFSFLSPRDLTKTCLLLSKRWRDFWVSTNLNYPLDFEISSSNNSSIAFFQQFMKRRSEGGAGSSTVLQRLSVKWRSFGKEELLGNLITTALDHHVQELHISFPSTRIRLRAPPSSFAIPSLVFSAPRLRTLVLHNVEFTPGQNITCPDLESLVLKNSERSLANIPGLVFSAPKLRTLELHNAWLTPEQNIMALKLKSLVLDNVKLTLQQNIINCLDLETLVLKNRLWLSADGVLKLCSANLKKLEVENYNKEFELHTPKLSSFSYKEKDTCLECWFGKIDALSSSKSWSNRCDLISRCLKDSLLRRLPVEEASHVGVSVKGEPGEPLVLERILSSLVRLLKSYHNLRSLELITTVGDIANFPPLASSVIRSFSYFTELLVLKVVHESDKGADLQMEPWPLSCTLDKLKCIVVQGLTMSNHQIEFLRLLYNRAVNGERMVIIEEVKEYLVKASLWMDFASRVADQCPFPNISCQYL</sequence>
<dbReference type="InterPro" id="IPR032675">
    <property type="entry name" value="LRR_dom_sf"/>
</dbReference>
<dbReference type="Pfam" id="PF24758">
    <property type="entry name" value="LRR_At5g56370"/>
    <property type="match status" value="1"/>
</dbReference>
<dbReference type="PANTHER" id="PTHR34223">
    <property type="entry name" value="OS11G0201299 PROTEIN"/>
    <property type="match status" value="1"/>
</dbReference>
<dbReference type="InterPro" id="IPR036047">
    <property type="entry name" value="F-box-like_dom_sf"/>
</dbReference>
<organism evidence="2 3">
    <name type="scientific">Stephania japonica</name>
    <dbReference type="NCBI Taxonomy" id="461633"/>
    <lineage>
        <taxon>Eukaryota</taxon>
        <taxon>Viridiplantae</taxon>
        <taxon>Streptophyta</taxon>
        <taxon>Embryophyta</taxon>
        <taxon>Tracheophyta</taxon>
        <taxon>Spermatophyta</taxon>
        <taxon>Magnoliopsida</taxon>
        <taxon>Ranunculales</taxon>
        <taxon>Menispermaceae</taxon>
        <taxon>Menispermoideae</taxon>
        <taxon>Cissampelideae</taxon>
        <taxon>Stephania</taxon>
    </lineage>
</organism>
<dbReference type="InterPro" id="IPR055411">
    <property type="entry name" value="LRR_FXL15/At3g58940/PEG3-like"/>
</dbReference>
<proteinExistence type="predicted"/>
<protein>
    <recommendedName>
        <fullName evidence="1">F-box domain-containing protein</fullName>
    </recommendedName>
</protein>
<comment type="caution">
    <text evidence="2">The sequence shown here is derived from an EMBL/GenBank/DDBJ whole genome shotgun (WGS) entry which is preliminary data.</text>
</comment>
<keyword evidence="3" id="KW-1185">Reference proteome</keyword>
<dbReference type="InterPro" id="IPR001810">
    <property type="entry name" value="F-box_dom"/>
</dbReference>
<dbReference type="InterPro" id="IPR053197">
    <property type="entry name" value="F-box_SCFL_complex_component"/>
</dbReference>
<dbReference type="Proteomes" id="UP001417504">
    <property type="component" value="Unassembled WGS sequence"/>
</dbReference>